<dbReference type="EMBL" id="PFEF01000006">
    <property type="protein sequence ID" value="PJE64390.1"/>
    <property type="molecule type" value="Genomic_DNA"/>
</dbReference>
<evidence type="ECO:0000256" key="6">
    <source>
        <dbReference type="ARBA" id="ARBA00022840"/>
    </source>
</evidence>
<evidence type="ECO:0000256" key="8">
    <source>
        <dbReference type="ARBA" id="ARBA00022984"/>
    </source>
</evidence>
<dbReference type="PROSITE" id="PS50975">
    <property type="entry name" value="ATP_GRASP"/>
    <property type="match status" value="1"/>
</dbReference>
<dbReference type="GO" id="GO:0008360">
    <property type="term" value="P:regulation of cell shape"/>
    <property type="evidence" value="ECO:0007669"/>
    <property type="project" value="UniProtKB-KW"/>
</dbReference>
<keyword evidence="3 10" id="KW-0963">Cytoplasm</keyword>
<dbReference type="EC" id="6.3.2.4" evidence="10"/>
<dbReference type="PROSITE" id="PS00844">
    <property type="entry name" value="DALA_DALA_LIGASE_2"/>
    <property type="match status" value="1"/>
</dbReference>
<keyword evidence="6 13" id="KW-0067">ATP-binding</keyword>
<dbReference type="Gene3D" id="3.30.470.20">
    <property type="entry name" value="ATP-grasp fold, B domain"/>
    <property type="match status" value="1"/>
</dbReference>
<comment type="similarity">
    <text evidence="2 10">Belongs to the D-alanine--D-alanine ligase family.</text>
</comment>
<dbReference type="Pfam" id="PF07478">
    <property type="entry name" value="Dala_Dala_lig_C"/>
    <property type="match status" value="1"/>
</dbReference>
<keyword evidence="12" id="KW-0464">Manganese</keyword>
<dbReference type="InterPro" id="IPR000291">
    <property type="entry name" value="D-Ala_lig_Van_CS"/>
</dbReference>
<evidence type="ECO:0000256" key="12">
    <source>
        <dbReference type="PIRSR" id="PIRSR039102-3"/>
    </source>
</evidence>
<feature type="binding site" evidence="12">
    <location>
        <position position="300"/>
    </location>
    <ligand>
        <name>Mg(2+)</name>
        <dbReference type="ChEBI" id="CHEBI:18420"/>
        <label>2</label>
    </ligand>
</feature>
<dbReference type="Pfam" id="PF01820">
    <property type="entry name" value="Dala_Dala_lig_N"/>
    <property type="match status" value="2"/>
</dbReference>
<evidence type="ECO:0000256" key="1">
    <source>
        <dbReference type="ARBA" id="ARBA00004496"/>
    </source>
</evidence>
<feature type="domain" description="ATP-grasp" evidence="14">
    <location>
        <begin position="127"/>
        <end position="331"/>
    </location>
</feature>
<dbReference type="NCBIfam" id="NF002378">
    <property type="entry name" value="PRK01372.1"/>
    <property type="match status" value="1"/>
</dbReference>
<dbReference type="GO" id="GO:0009252">
    <property type="term" value="P:peptidoglycan biosynthetic process"/>
    <property type="evidence" value="ECO:0007669"/>
    <property type="project" value="UniProtKB-UniRule"/>
</dbReference>
<dbReference type="GO" id="GO:0071555">
    <property type="term" value="P:cell wall organization"/>
    <property type="evidence" value="ECO:0007669"/>
    <property type="project" value="UniProtKB-KW"/>
</dbReference>
<evidence type="ECO:0000256" key="11">
    <source>
        <dbReference type="PIRSR" id="PIRSR039102-1"/>
    </source>
</evidence>
<dbReference type="InterPro" id="IPR016185">
    <property type="entry name" value="PreATP-grasp_dom_sf"/>
</dbReference>
<dbReference type="Gene3D" id="3.30.1490.20">
    <property type="entry name" value="ATP-grasp fold, A domain"/>
    <property type="match status" value="1"/>
</dbReference>
<evidence type="ECO:0000256" key="3">
    <source>
        <dbReference type="ARBA" id="ARBA00022490"/>
    </source>
</evidence>
<keyword evidence="9 10" id="KW-0961">Cell wall biogenesis/degradation</keyword>
<comment type="catalytic activity">
    <reaction evidence="10">
        <text>2 D-alanine + ATP = D-alanyl-D-alanine + ADP + phosphate + H(+)</text>
        <dbReference type="Rhea" id="RHEA:11224"/>
        <dbReference type="ChEBI" id="CHEBI:15378"/>
        <dbReference type="ChEBI" id="CHEBI:30616"/>
        <dbReference type="ChEBI" id="CHEBI:43474"/>
        <dbReference type="ChEBI" id="CHEBI:57416"/>
        <dbReference type="ChEBI" id="CHEBI:57822"/>
        <dbReference type="ChEBI" id="CHEBI:456216"/>
        <dbReference type="EC" id="6.3.2.4"/>
    </reaction>
</comment>
<dbReference type="GO" id="GO:0005737">
    <property type="term" value="C:cytoplasm"/>
    <property type="evidence" value="ECO:0007669"/>
    <property type="project" value="UniProtKB-SubCell"/>
</dbReference>
<evidence type="ECO:0000256" key="13">
    <source>
        <dbReference type="PROSITE-ProRule" id="PRU00409"/>
    </source>
</evidence>
<reference evidence="16" key="1">
    <citation type="submission" date="2017-09" db="EMBL/GenBank/DDBJ databases">
        <title>Depth-based differentiation of microbial function through sediment-hosted aquifers and enrichment of novel symbionts in the deep terrestrial subsurface.</title>
        <authorList>
            <person name="Probst A.J."/>
            <person name="Ladd B."/>
            <person name="Jarett J.K."/>
            <person name="Geller-Mcgrath D.E."/>
            <person name="Sieber C.M.K."/>
            <person name="Emerson J.B."/>
            <person name="Anantharaman K."/>
            <person name="Thomas B.C."/>
            <person name="Malmstrom R."/>
            <person name="Stieglmeier M."/>
            <person name="Klingl A."/>
            <person name="Woyke T."/>
            <person name="Ryan C.M."/>
            <person name="Banfield J.F."/>
        </authorList>
    </citation>
    <scope>NUCLEOTIDE SEQUENCE [LARGE SCALE GENOMIC DNA]</scope>
</reference>
<dbReference type="InterPro" id="IPR011761">
    <property type="entry name" value="ATP-grasp"/>
</dbReference>
<evidence type="ECO:0000256" key="2">
    <source>
        <dbReference type="ARBA" id="ARBA00010871"/>
    </source>
</evidence>
<proteinExistence type="inferred from homology"/>
<dbReference type="HAMAP" id="MF_00047">
    <property type="entry name" value="Dala_Dala_lig"/>
    <property type="match status" value="1"/>
</dbReference>
<evidence type="ECO:0000313" key="15">
    <source>
        <dbReference type="EMBL" id="PJE64390.1"/>
    </source>
</evidence>
<feature type="binding site" evidence="12">
    <location>
        <position position="286"/>
    </location>
    <ligand>
        <name>Mg(2+)</name>
        <dbReference type="ChEBI" id="CHEBI:18420"/>
        <label>1</label>
    </ligand>
</feature>
<dbReference type="PANTHER" id="PTHR23132:SF23">
    <property type="entry name" value="D-ALANINE--D-ALANINE LIGASE B"/>
    <property type="match status" value="1"/>
</dbReference>
<keyword evidence="8 10" id="KW-0573">Peptidoglycan synthesis</keyword>
<feature type="active site" evidence="11">
    <location>
        <position position="309"/>
    </location>
</feature>
<feature type="active site" evidence="11">
    <location>
        <position position="174"/>
    </location>
</feature>
<keyword evidence="7 10" id="KW-0133">Cell shape</keyword>
<keyword evidence="12" id="KW-0479">Metal-binding</keyword>
<dbReference type="GO" id="GO:0008716">
    <property type="term" value="F:D-alanine-D-alanine ligase activity"/>
    <property type="evidence" value="ECO:0007669"/>
    <property type="project" value="UniProtKB-UniRule"/>
</dbReference>
<accession>A0A2M8KWU2</accession>
<dbReference type="NCBIfam" id="TIGR01205">
    <property type="entry name" value="D_ala_D_alaTIGR"/>
    <property type="match status" value="1"/>
</dbReference>
<dbReference type="GO" id="GO:0005524">
    <property type="term" value="F:ATP binding"/>
    <property type="evidence" value="ECO:0007669"/>
    <property type="project" value="UniProtKB-UniRule"/>
</dbReference>
<evidence type="ECO:0000313" key="16">
    <source>
        <dbReference type="Proteomes" id="UP000229098"/>
    </source>
</evidence>
<feature type="active site" evidence="11">
    <location>
        <position position="30"/>
    </location>
</feature>
<keyword evidence="12" id="KW-0460">Magnesium</keyword>
<comment type="pathway">
    <text evidence="10">Cell wall biogenesis; peptidoglycan biosynthesis.</text>
</comment>
<dbReference type="SUPFAM" id="SSF56059">
    <property type="entry name" value="Glutathione synthetase ATP-binding domain-like"/>
    <property type="match status" value="1"/>
</dbReference>
<dbReference type="InterPro" id="IPR011095">
    <property type="entry name" value="Dala_Dala_lig_C"/>
</dbReference>
<keyword evidence="4 10" id="KW-0436">Ligase</keyword>
<organism evidence="15 16">
    <name type="scientific">Candidatus Ryanbacteria bacterium CG10_big_fil_rev_8_21_14_0_10_43_42</name>
    <dbReference type="NCBI Taxonomy" id="1974864"/>
    <lineage>
        <taxon>Bacteria</taxon>
        <taxon>Candidatus Ryaniibacteriota</taxon>
    </lineage>
</organism>
<protein>
    <recommendedName>
        <fullName evidence="10">D-alanine--D-alanine ligase</fullName>
        <ecNumber evidence="10">6.3.2.4</ecNumber>
    </recommendedName>
    <alternativeName>
        <fullName evidence="10">D-Ala-D-Ala ligase</fullName>
    </alternativeName>
    <alternativeName>
        <fullName evidence="10">D-alanylalanine synthetase</fullName>
    </alternativeName>
</protein>
<dbReference type="AlphaFoldDB" id="A0A2M8KWU2"/>
<evidence type="ECO:0000256" key="4">
    <source>
        <dbReference type="ARBA" id="ARBA00022598"/>
    </source>
</evidence>
<dbReference type="SMART" id="SM01209">
    <property type="entry name" value="GARS_A"/>
    <property type="match status" value="1"/>
</dbReference>
<comment type="subcellular location">
    <subcellularLocation>
        <location evidence="1 10">Cytoplasm</location>
    </subcellularLocation>
</comment>
<dbReference type="SUPFAM" id="SSF52440">
    <property type="entry name" value="PreATP-grasp domain"/>
    <property type="match status" value="1"/>
</dbReference>
<dbReference type="InterPro" id="IPR013815">
    <property type="entry name" value="ATP_grasp_subdomain_1"/>
</dbReference>
<dbReference type="UniPathway" id="UPA00219"/>
<comment type="caution">
    <text evidence="15">The sequence shown here is derived from an EMBL/GenBank/DDBJ whole genome shotgun (WGS) entry which is preliminary data.</text>
</comment>
<dbReference type="InterPro" id="IPR005905">
    <property type="entry name" value="D_ala_D_ala"/>
</dbReference>
<feature type="binding site" evidence="12">
    <location>
        <position position="298"/>
    </location>
    <ligand>
        <name>Mg(2+)</name>
        <dbReference type="ChEBI" id="CHEBI:18420"/>
        <label>1</label>
    </ligand>
</feature>
<keyword evidence="5 13" id="KW-0547">Nucleotide-binding</keyword>
<dbReference type="PANTHER" id="PTHR23132">
    <property type="entry name" value="D-ALANINE--D-ALANINE LIGASE"/>
    <property type="match status" value="1"/>
</dbReference>
<evidence type="ECO:0000256" key="9">
    <source>
        <dbReference type="ARBA" id="ARBA00023316"/>
    </source>
</evidence>
<evidence type="ECO:0000256" key="10">
    <source>
        <dbReference type="HAMAP-Rule" id="MF_00047"/>
    </source>
</evidence>
<evidence type="ECO:0000259" key="14">
    <source>
        <dbReference type="PROSITE" id="PS50975"/>
    </source>
</evidence>
<dbReference type="GO" id="GO:0046872">
    <property type="term" value="F:metal ion binding"/>
    <property type="evidence" value="ECO:0007669"/>
    <property type="project" value="UniProtKB-KW"/>
</dbReference>
<comment type="function">
    <text evidence="10">Cell wall formation.</text>
</comment>
<comment type="cofactor">
    <cofactor evidence="12">
        <name>Mg(2+)</name>
        <dbReference type="ChEBI" id="CHEBI:18420"/>
    </cofactor>
    <cofactor evidence="12">
        <name>Mn(2+)</name>
        <dbReference type="ChEBI" id="CHEBI:29035"/>
    </cofactor>
    <text evidence="12">Binds 2 magnesium or manganese ions per subunit.</text>
</comment>
<dbReference type="PIRSF" id="PIRSF039102">
    <property type="entry name" value="Ddl/VanB"/>
    <property type="match status" value="1"/>
</dbReference>
<dbReference type="Gene3D" id="3.40.50.20">
    <property type="match status" value="2"/>
</dbReference>
<feature type="binding site" evidence="12">
    <location>
        <position position="298"/>
    </location>
    <ligand>
        <name>Mg(2+)</name>
        <dbReference type="ChEBI" id="CHEBI:18420"/>
        <label>2</label>
    </ligand>
</feature>
<sequence length="335" mass="37141">MRFLRIFLYTISMKQNKLKIGVVMGGPSSEHDISLMTGRNVIDTLRGLGHTVTQVYVTKSGNWLYNNSASAFDPVEICARHDVMFNAMHGEYGEDGQVQQIFDRCNVRYTGSRTTAAALAMNKIISKDIFNKAGILTPRAVAFERNNFDMKEALSRVHLMTAPPWVVKPASRGSSVGVTIARTLPGLADGLETAFGYDNHVVVEEFIKGREITCGVLQDFAGEDVHALHPLEIIPPDGKFFDYEVKYDGSTKEVPAPFFGEMLKNIKAQAVAAHNALGCRHYSRTDMIIKGTKIYVLETNTLPGLTSESLFPKQARLAKMEFPQLLEHLVRLATA</sequence>
<evidence type="ECO:0000256" key="7">
    <source>
        <dbReference type="ARBA" id="ARBA00022960"/>
    </source>
</evidence>
<dbReference type="Proteomes" id="UP000229098">
    <property type="component" value="Unassembled WGS sequence"/>
</dbReference>
<evidence type="ECO:0000256" key="5">
    <source>
        <dbReference type="ARBA" id="ARBA00022741"/>
    </source>
</evidence>
<name>A0A2M8KWU2_9BACT</name>
<dbReference type="InterPro" id="IPR011127">
    <property type="entry name" value="Dala_Dala_lig_N"/>
</dbReference>
<gene>
    <name evidence="10" type="primary">ddl</name>
    <name evidence="15" type="ORF">COU90_03000</name>
</gene>